<proteinExistence type="predicted"/>
<dbReference type="RefSeq" id="WP_310586611.1">
    <property type="nucleotide sequence ID" value="NZ_CP110973.1"/>
</dbReference>
<feature type="transmembrane region" description="Helical" evidence="5">
    <location>
        <begin position="77"/>
        <end position="95"/>
    </location>
</feature>
<comment type="subcellular location">
    <subcellularLocation>
        <location evidence="1">Cell membrane</location>
        <topology evidence="1">Multi-pass membrane protein</topology>
    </subcellularLocation>
</comment>
<evidence type="ECO:0000256" key="4">
    <source>
        <dbReference type="ARBA" id="ARBA00023065"/>
    </source>
</evidence>
<feature type="transmembrane region" description="Helical" evidence="5">
    <location>
        <begin position="380"/>
        <end position="400"/>
    </location>
</feature>
<dbReference type="Proteomes" id="UP001597116">
    <property type="component" value="Unassembled WGS sequence"/>
</dbReference>
<evidence type="ECO:0000313" key="6">
    <source>
        <dbReference type="EMBL" id="MFD1142247.1"/>
    </source>
</evidence>
<evidence type="ECO:0000313" key="7">
    <source>
        <dbReference type="Proteomes" id="UP001597116"/>
    </source>
</evidence>
<feature type="transmembrane region" description="Helical" evidence="5">
    <location>
        <begin position="291"/>
        <end position="309"/>
    </location>
</feature>
<feature type="transmembrane region" description="Helical" evidence="5">
    <location>
        <begin position="321"/>
        <end position="339"/>
    </location>
</feature>
<keyword evidence="3" id="KW-0050">Antiport</keyword>
<keyword evidence="5" id="KW-0812">Transmembrane</keyword>
<dbReference type="PANTHER" id="PTHR32507:SF0">
    <property type="entry name" value="NA(+)_H(+) ANTIPORTER 2-RELATED"/>
    <property type="match status" value="1"/>
</dbReference>
<feature type="transmembrane region" description="Helical" evidence="5">
    <location>
        <begin position="17"/>
        <end position="34"/>
    </location>
</feature>
<evidence type="ECO:0000256" key="1">
    <source>
        <dbReference type="ARBA" id="ARBA00004651"/>
    </source>
</evidence>
<keyword evidence="7" id="KW-1185">Reference proteome</keyword>
<dbReference type="PANTHER" id="PTHR32507">
    <property type="entry name" value="NA(+)/H(+) ANTIPORTER 1"/>
    <property type="match status" value="1"/>
</dbReference>
<comment type="caution">
    <text evidence="6">The sequence shown here is derived from an EMBL/GenBank/DDBJ whole genome shotgun (WGS) entry which is preliminary data.</text>
</comment>
<feature type="transmembrane region" description="Helical" evidence="5">
    <location>
        <begin position="107"/>
        <end position="126"/>
    </location>
</feature>
<protein>
    <submittedName>
        <fullName evidence="6">Cation:proton antiporter</fullName>
    </submittedName>
</protein>
<gene>
    <name evidence="6" type="ORF">ACFQ4C_14065</name>
</gene>
<accession>A0ABW3Q564</accession>
<evidence type="ECO:0000256" key="2">
    <source>
        <dbReference type="ARBA" id="ARBA00022448"/>
    </source>
</evidence>
<feature type="transmembrane region" description="Helical" evidence="5">
    <location>
        <begin position="351"/>
        <end position="368"/>
    </location>
</feature>
<keyword evidence="5" id="KW-1133">Transmembrane helix</keyword>
<dbReference type="EMBL" id="JBHTLP010000008">
    <property type="protein sequence ID" value="MFD1142247.1"/>
    <property type="molecule type" value="Genomic_DNA"/>
</dbReference>
<keyword evidence="4" id="KW-0406">Ion transport</keyword>
<evidence type="ECO:0000256" key="3">
    <source>
        <dbReference type="ARBA" id="ARBA00022449"/>
    </source>
</evidence>
<keyword evidence="2" id="KW-0813">Transport</keyword>
<feature type="transmembrane region" description="Helical" evidence="5">
    <location>
        <begin position="175"/>
        <end position="196"/>
    </location>
</feature>
<reference evidence="7" key="1">
    <citation type="journal article" date="2019" name="Int. J. Syst. Evol. Microbiol.">
        <title>The Global Catalogue of Microorganisms (GCM) 10K type strain sequencing project: providing services to taxonomists for standard genome sequencing and annotation.</title>
        <authorList>
            <consortium name="The Broad Institute Genomics Platform"/>
            <consortium name="The Broad Institute Genome Sequencing Center for Infectious Disease"/>
            <person name="Wu L."/>
            <person name="Ma J."/>
        </authorList>
    </citation>
    <scope>NUCLEOTIDE SEQUENCE [LARGE SCALE GENOMIC DNA]</scope>
    <source>
        <strain evidence="7">CCUG 55608</strain>
    </source>
</reference>
<sequence length="406" mass="45394">MKAVYCVFAAKFDGMDTSYLIIIFSLSVLISYVFDLLSSRYKLPSVILLLVLGMLMRQVTNYFAFQLPYVDTILPTLGTLGLILIVLEGALELELTGDKFGIIRRAFWSSLASILVTSLLMAALFYVLMEASFFKCLVAAMPFAVISSAVAVPGARNLNPLSREFIVYESSLSDILGVMIFNFLVYNASGGIFSVLSFAKDTLIMVVISLICCFFLLYLISKISHHIKFLPIISVLFLVYAVSRIYQLSPLLLILVFGLFLNNTELFIRGRLDEIFKNDLFEKELDQFKNLTAEGAFIVRTFFFLLFGYASNVQALIETDALIVSFLLLIILYTVRAGILRFSLPGSINPVVFIAPRGLITILLYLSIPENLKLVGFRDGILMVMVILTALVMMLGVISYRETEPL</sequence>
<evidence type="ECO:0000256" key="5">
    <source>
        <dbReference type="SAM" id="Phobius"/>
    </source>
</evidence>
<organism evidence="6 7">
    <name type="scientific">Larkinella insperata</name>
    <dbReference type="NCBI Taxonomy" id="332158"/>
    <lineage>
        <taxon>Bacteria</taxon>
        <taxon>Pseudomonadati</taxon>
        <taxon>Bacteroidota</taxon>
        <taxon>Cytophagia</taxon>
        <taxon>Cytophagales</taxon>
        <taxon>Spirosomataceae</taxon>
        <taxon>Larkinella</taxon>
    </lineage>
</organism>
<keyword evidence="5" id="KW-0472">Membrane</keyword>
<feature type="transmembrane region" description="Helical" evidence="5">
    <location>
        <begin position="202"/>
        <end position="220"/>
    </location>
</feature>
<name>A0ABW3Q564_9BACT</name>
<feature type="transmembrane region" description="Helical" evidence="5">
    <location>
        <begin position="46"/>
        <end position="65"/>
    </location>
</feature>
<feature type="transmembrane region" description="Helical" evidence="5">
    <location>
        <begin position="132"/>
        <end position="154"/>
    </location>
</feature>